<sequence length="333" mass="37376">MTDDSFIFHHIIKRLNIRTLFFLYLSSSSVFCYNNSAYERTDGTMHHIETAKMSRRTFLKKLARTGLAAALATTAAYSYARWIEPACVSVTRHTLSHPLIPKSFAGATMLQFSDLHLGHYYGLKRFDQVIDQINKLEPDLIVFTGDLLHEANRYPHTEAVAEALARLRAPLGKFSVYGNHDHGGYGTDIYRRLMERAGFRVLVNEHALIRRGQHAIAIAGSDDMMLGRPDWSKMTNGIPRATYTIALVHEPDGALETSRLPIHVQLSGHSHGGQIQLPFIGPLITPPLSERYYEGFYHVGGLLLYVNRGLGTTRVPLRFFAPPELTVFSLTPG</sequence>
<dbReference type="SUPFAM" id="SSF56300">
    <property type="entry name" value="Metallo-dependent phosphatases"/>
    <property type="match status" value="1"/>
</dbReference>
<protein>
    <recommendedName>
        <fullName evidence="5">Calcineurin-like phosphoesterase domain-containing protein</fullName>
    </recommendedName>
</protein>
<dbReference type="PANTHER" id="PTHR31302">
    <property type="entry name" value="TRANSMEMBRANE PROTEIN WITH METALLOPHOSPHOESTERASE DOMAIN-RELATED"/>
    <property type="match status" value="1"/>
</dbReference>
<dbReference type="InterPro" id="IPR051158">
    <property type="entry name" value="Metallophosphoesterase_sf"/>
</dbReference>
<comment type="similarity">
    <text evidence="4">Belongs to the metallophosphoesterase superfamily.</text>
</comment>
<dbReference type="GO" id="GO:0009245">
    <property type="term" value="P:lipid A biosynthetic process"/>
    <property type="evidence" value="ECO:0007669"/>
    <property type="project" value="TreeGrafter"/>
</dbReference>
<dbReference type="PATRIC" id="fig|1422.18.peg.1706"/>
<dbReference type="GO" id="GO:0046872">
    <property type="term" value="F:metal ion binding"/>
    <property type="evidence" value="ECO:0007669"/>
    <property type="project" value="UniProtKB-KW"/>
</dbReference>
<evidence type="ECO:0000313" key="6">
    <source>
        <dbReference type="EMBL" id="KYD21357.1"/>
    </source>
</evidence>
<dbReference type="Gene3D" id="3.60.21.10">
    <property type="match status" value="1"/>
</dbReference>
<reference evidence="6 7" key="1">
    <citation type="submission" date="2016-01" db="EMBL/GenBank/DDBJ databases">
        <title>Draft Genome Sequences of Seven Thermophilic Sporeformers Isolated from Foods.</title>
        <authorList>
            <person name="Berendsen E.M."/>
            <person name="Wells-Bennik M.H."/>
            <person name="Krawcyk A.O."/>
            <person name="De Jong A."/>
            <person name="Holsappel S."/>
            <person name="Eijlander R.T."/>
            <person name="Kuipers O.P."/>
        </authorList>
    </citation>
    <scope>NUCLEOTIDE SEQUENCE [LARGE SCALE GENOMIC DNA]</scope>
    <source>
        <strain evidence="6 7">B4109</strain>
    </source>
</reference>
<dbReference type="PROSITE" id="PS51318">
    <property type="entry name" value="TAT"/>
    <property type="match status" value="1"/>
</dbReference>
<dbReference type="InterPro" id="IPR004843">
    <property type="entry name" value="Calcineurin-like_PHP"/>
</dbReference>
<dbReference type="CDD" id="cd07385">
    <property type="entry name" value="MPP_YkuE_C"/>
    <property type="match status" value="1"/>
</dbReference>
<evidence type="ECO:0000313" key="7">
    <source>
        <dbReference type="Proteomes" id="UP000075424"/>
    </source>
</evidence>
<name>A0A150M9W7_GEOSE</name>
<dbReference type="InterPro" id="IPR006311">
    <property type="entry name" value="TAT_signal"/>
</dbReference>
<dbReference type="InterPro" id="IPR019546">
    <property type="entry name" value="TAT_signal_bac_arc"/>
</dbReference>
<organism evidence="6 7">
    <name type="scientific">Geobacillus stearothermophilus</name>
    <name type="common">Bacillus stearothermophilus</name>
    <dbReference type="NCBI Taxonomy" id="1422"/>
    <lineage>
        <taxon>Bacteria</taxon>
        <taxon>Bacillati</taxon>
        <taxon>Bacillota</taxon>
        <taxon>Bacilli</taxon>
        <taxon>Bacillales</taxon>
        <taxon>Anoxybacillaceae</taxon>
        <taxon>Geobacillus</taxon>
    </lineage>
</organism>
<dbReference type="NCBIfam" id="TIGR01409">
    <property type="entry name" value="TAT_signal_seq"/>
    <property type="match status" value="1"/>
</dbReference>
<gene>
    <name evidence="6" type="ORF">B4109_0903</name>
</gene>
<evidence type="ECO:0000256" key="1">
    <source>
        <dbReference type="ARBA" id="ARBA00001968"/>
    </source>
</evidence>
<dbReference type="PANTHER" id="PTHR31302:SF25">
    <property type="entry name" value="PHOSPHOESTERASE"/>
    <property type="match status" value="1"/>
</dbReference>
<evidence type="ECO:0000256" key="4">
    <source>
        <dbReference type="ARBA" id="ARBA00061089"/>
    </source>
</evidence>
<dbReference type="GO" id="GO:0008758">
    <property type="term" value="F:UDP-2,3-diacylglucosamine hydrolase activity"/>
    <property type="evidence" value="ECO:0007669"/>
    <property type="project" value="TreeGrafter"/>
</dbReference>
<keyword evidence="3" id="KW-0378">Hydrolase</keyword>
<dbReference type="AlphaFoldDB" id="A0A150M9W7"/>
<evidence type="ECO:0000256" key="3">
    <source>
        <dbReference type="ARBA" id="ARBA00022801"/>
    </source>
</evidence>
<dbReference type="FunFam" id="3.60.21.10:FF:000028">
    <property type="entry name" value="Putative metallophosphoesterase"/>
    <property type="match status" value="1"/>
</dbReference>
<feature type="domain" description="Calcineurin-like phosphoesterase" evidence="5">
    <location>
        <begin position="109"/>
        <end position="271"/>
    </location>
</feature>
<evidence type="ECO:0000259" key="5">
    <source>
        <dbReference type="Pfam" id="PF00149"/>
    </source>
</evidence>
<comment type="cofactor">
    <cofactor evidence="1">
        <name>a divalent metal cation</name>
        <dbReference type="ChEBI" id="CHEBI:60240"/>
    </cofactor>
</comment>
<evidence type="ECO:0000256" key="2">
    <source>
        <dbReference type="ARBA" id="ARBA00022723"/>
    </source>
</evidence>
<dbReference type="EMBL" id="LQYV01000135">
    <property type="protein sequence ID" value="KYD21357.1"/>
    <property type="molecule type" value="Genomic_DNA"/>
</dbReference>
<dbReference type="InterPro" id="IPR029052">
    <property type="entry name" value="Metallo-depent_PP-like"/>
</dbReference>
<proteinExistence type="inferred from homology"/>
<dbReference type="Proteomes" id="UP000075424">
    <property type="component" value="Unassembled WGS sequence"/>
</dbReference>
<accession>A0A150M9W7</accession>
<dbReference type="Pfam" id="PF00149">
    <property type="entry name" value="Metallophos"/>
    <property type="match status" value="1"/>
</dbReference>
<dbReference type="GO" id="GO:0016020">
    <property type="term" value="C:membrane"/>
    <property type="evidence" value="ECO:0007669"/>
    <property type="project" value="GOC"/>
</dbReference>
<comment type="caution">
    <text evidence="6">The sequence shown here is derived from an EMBL/GenBank/DDBJ whole genome shotgun (WGS) entry which is preliminary data.</text>
</comment>
<keyword evidence="2" id="KW-0479">Metal-binding</keyword>